<evidence type="ECO:0000313" key="3">
    <source>
        <dbReference type="EMBL" id="PHI07083.1"/>
    </source>
</evidence>
<accession>A0A2C6BS83</accession>
<dbReference type="EMBL" id="NIRN01000001">
    <property type="protein sequence ID" value="PHI07083.1"/>
    <property type="molecule type" value="Genomic_DNA"/>
</dbReference>
<protein>
    <recommendedName>
        <fullName evidence="2">Acyltransferase 3 domain-containing protein</fullName>
    </recommendedName>
</protein>
<dbReference type="InterPro" id="IPR002656">
    <property type="entry name" value="Acyl_transf_3_dom"/>
</dbReference>
<feature type="transmembrane region" description="Helical" evidence="1">
    <location>
        <begin position="285"/>
        <end position="304"/>
    </location>
</feature>
<evidence type="ECO:0000256" key="1">
    <source>
        <dbReference type="SAM" id="Phobius"/>
    </source>
</evidence>
<proteinExistence type="predicted"/>
<evidence type="ECO:0000313" key="4">
    <source>
        <dbReference type="Proteomes" id="UP000224182"/>
    </source>
</evidence>
<dbReference type="AlphaFoldDB" id="A0A2C6BS83"/>
<gene>
    <name evidence="3" type="ORF">CBG54_08625</name>
</gene>
<dbReference type="Pfam" id="PF01757">
    <property type="entry name" value="Acyl_transf_3"/>
    <property type="match status" value="1"/>
</dbReference>
<keyword evidence="1" id="KW-0812">Transmembrane</keyword>
<dbReference type="Proteomes" id="UP000224182">
    <property type="component" value="Unassembled WGS sequence"/>
</dbReference>
<feature type="transmembrane region" description="Helical" evidence="1">
    <location>
        <begin position="225"/>
        <end position="244"/>
    </location>
</feature>
<feature type="transmembrane region" description="Helical" evidence="1">
    <location>
        <begin position="160"/>
        <end position="181"/>
    </location>
</feature>
<evidence type="ECO:0000259" key="2">
    <source>
        <dbReference type="Pfam" id="PF01757"/>
    </source>
</evidence>
<feature type="transmembrane region" description="Helical" evidence="1">
    <location>
        <begin position="193"/>
        <end position="213"/>
    </location>
</feature>
<keyword evidence="1" id="KW-1133">Transmembrane helix</keyword>
<feature type="transmembrane region" description="Helical" evidence="1">
    <location>
        <begin position="127"/>
        <end position="148"/>
    </location>
</feature>
<feature type="transmembrane region" description="Helical" evidence="1">
    <location>
        <begin position="80"/>
        <end position="100"/>
    </location>
</feature>
<dbReference type="GO" id="GO:0016747">
    <property type="term" value="F:acyltransferase activity, transferring groups other than amino-acyl groups"/>
    <property type="evidence" value="ECO:0007669"/>
    <property type="project" value="InterPro"/>
</dbReference>
<sequence length="361" mass="43016">MSLRKYFYEKMLNIKGIDYAKAYSIIVVLLNHSTPNSALYKVVSIPIFMILTGHNYTLSFKNKNISSCQLWDKEDILKKLKRVVIACFYMVLFEIIVIFLKDEFIDLRNFKNIALLLLKGGTGSGSYYPPTLIQIILFYFLLLLFFNINIMRINKGKYRAIFSFIIVFVIEFLYEIITIYSVKIFGENIVEQIFRMGAMRQIVFLQIGIIFYFYREKLLKNYLKLIPFFIVSFIYGYLVCYKNYIFYPYYYWSVSSTPLVFLGLFVIIFFLKLFNNIKENLIDRLIVIIGKSSYHIFLAQMVYYRMFRKTIFNNVLYDNIVDVIICVSIGIIYYYIEPKITKRLEFLMKKLIKNQINLIIS</sequence>
<reference evidence="3 4" key="1">
    <citation type="submission" date="2017-06" db="EMBL/GenBank/DDBJ databases">
        <title>Draft genome sequence of Fusobacterium nucleatum subsp. polymorphum KCOM 1271 (=ChDC F305).</title>
        <authorList>
            <person name="Kook J.-K."/>
            <person name="Park S.-N."/>
            <person name="Lim Y.K."/>
            <person name="Roh H."/>
        </authorList>
    </citation>
    <scope>NUCLEOTIDE SEQUENCE [LARGE SCALE GENOMIC DNA]</scope>
    <source>
        <strain evidence="4">KCOM 1271 (ChDC F305)</strain>
    </source>
</reference>
<comment type="caution">
    <text evidence="3">The sequence shown here is derived from an EMBL/GenBank/DDBJ whole genome shotgun (WGS) entry which is preliminary data.</text>
</comment>
<feature type="transmembrane region" description="Helical" evidence="1">
    <location>
        <begin position="250"/>
        <end position="273"/>
    </location>
</feature>
<feature type="transmembrane region" description="Helical" evidence="1">
    <location>
        <begin position="316"/>
        <end position="336"/>
    </location>
</feature>
<keyword evidence="1" id="KW-0472">Membrane</keyword>
<feature type="domain" description="Acyltransferase 3" evidence="2">
    <location>
        <begin position="15"/>
        <end position="331"/>
    </location>
</feature>
<organism evidence="3 4">
    <name type="scientific">Fusobacterium nucleatum subsp. polymorphum</name>
    <name type="common">Fusobacterium polymorphum</name>
    <dbReference type="NCBI Taxonomy" id="76857"/>
    <lineage>
        <taxon>Bacteria</taxon>
        <taxon>Fusobacteriati</taxon>
        <taxon>Fusobacteriota</taxon>
        <taxon>Fusobacteriia</taxon>
        <taxon>Fusobacteriales</taxon>
        <taxon>Fusobacteriaceae</taxon>
        <taxon>Fusobacterium</taxon>
    </lineage>
</organism>
<name>A0A2C6BS83_FUSNP</name>